<gene>
    <name evidence="1" type="ORF">BV25DRAFT_1235518</name>
</gene>
<protein>
    <submittedName>
        <fullName evidence="1">Uncharacterized protein</fullName>
    </submittedName>
</protein>
<name>A0ACB8SR40_9AGAM</name>
<keyword evidence="2" id="KW-1185">Reference proteome</keyword>
<comment type="caution">
    <text evidence="1">The sequence shown here is derived from an EMBL/GenBank/DDBJ whole genome shotgun (WGS) entry which is preliminary data.</text>
</comment>
<evidence type="ECO:0000313" key="1">
    <source>
        <dbReference type="EMBL" id="KAI0058425.1"/>
    </source>
</evidence>
<reference evidence="1" key="2">
    <citation type="journal article" date="2022" name="New Phytol.">
        <title>Evolutionary transition to the ectomycorrhizal habit in the genomes of a hyperdiverse lineage of mushroom-forming fungi.</title>
        <authorList>
            <person name="Looney B."/>
            <person name="Miyauchi S."/>
            <person name="Morin E."/>
            <person name="Drula E."/>
            <person name="Courty P.E."/>
            <person name="Kohler A."/>
            <person name="Kuo A."/>
            <person name="LaButti K."/>
            <person name="Pangilinan J."/>
            <person name="Lipzen A."/>
            <person name="Riley R."/>
            <person name="Andreopoulos W."/>
            <person name="He G."/>
            <person name="Johnson J."/>
            <person name="Nolan M."/>
            <person name="Tritt A."/>
            <person name="Barry K.W."/>
            <person name="Grigoriev I.V."/>
            <person name="Nagy L.G."/>
            <person name="Hibbett D."/>
            <person name="Henrissat B."/>
            <person name="Matheny P.B."/>
            <person name="Labbe J."/>
            <person name="Martin F.M."/>
        </authorList>
    </citation>
    <scope>NUCLEOTIDE SEQUENCE</scope>
    <source>
        <strain evidence="1">HHB10654</strain>
    </source>
</reference>
<proteinExistence type="predicted"/>
<sequence length="118" mass="13825">MYRLRPVLVVACFSALYMLFAPSSMATSTPDANQKQRADQIIEPDNTRFRLSQLECHRDHLRSRKSIFQSVRNTHRYSRSLSSLKAYHETPLNPFPVHNLSNSQSTLRVEDYRLRNSR</sequence>
<dbReference type="Proteomes" id="UP000814140">
    <property type="component" value="Unassembled WGS sequence"/>
</dbReference>
<organism evidence="1 2">
    <name type="scientific">Artomyces pyxidatus</name>
    <dbReference type="NCBI Taxonomy" id="48021"/>
    <lineage>
        <taxon>Eukaryota</taxon>
        <taxon>Fungi</taxon>
        <taxon>Dikarya</taxon>
        <taxon>Basidiomycota</taxon>
        <taxon>Agaricomycotina</taxon>
        <taxon>Agaricomycetes</taxon>
        <taxon>Russulales</taxon>
        <taxon>Auriscalpiaceae</taxon>
        <taxon>Artomyces</taxon>
    </lineage>
</organism>
<accession>A0ACB8SR40</accession>
<reference evidence="1" key="1">
    <citation type="submission" date="2021-03" db="EMBL/GenBank/DDBJ databases">
        <authorList>
            <consortium name="DOE Joint Genome Institute"/>
            <person name="Ahrendt S."/>
            <person name="Looney B.P."/>
            <person name="Miyauchi S."/>
            <person name="Morin E."/>
            <person name="Drula E."/>
            <person name="Courty P.E."/>
            <person name="Chicoki N."/>
            <person name="Fauchery L."/>
            <person name="Kohler A."/>
            <person name="Kuo A."/>
            <person name="Labutti K."/>
            <person name="Pangilinan J."/>
            <person name="Lipzen A."/>
            <person name="Riley R."/>
            <person name="Andreopoulos W."/>
            <person name="He G."/>
            <person name="Johnson J."/>
            <person name="Barry K.W."/>
            <person name="Grigoriev I.V."/>
            <person name="Nagy L."/>
            <person name="Hibbett D."/>
            <person name="Henrissat B."/>
            <person name="Matheny P.B."/>
            <person name="Labbe J."/>
            <person name="Martin F."/>
        </authorList>
    </citation>
    <scope>NUCLEOTIDE SEQUENCE</scope>
    <source>
        <strain evidence="1">HHB10654</strain>
    </source>
</reference>
<dbReference type="EMBL" id="MU277235">
    <property type="protein sequence ID" value="KAI0058425.1"/>
    <property type="molecule type" value="Genomic_DNA"/>
</dbReference>
<evidence type="ECO:0000313" key="2">
    <source>
        <dbReference type="Proteomes" id="UP000814140"/>
    </source>
</evidence>